<comment type="caution">
    <text evidence="2">The sequence shown here is derived from an EMBL/GenBank/DDBJ whole genome shotgun (WGS) entry which is preliminary data.</text>
</comment>
<evidence type="ECO:0000256" key="1">
    <source>
        <dbReference type="SAM" id="Phobius"/>
    </source>
</evidence>
<keyword evidence="1" id="KW-0812">Transmembrane</keyword>
<evidence type="ECO:0000313" key="3">
    <source>
        <dbReference type="Proteomes" id="UP000318199"/>
    </source>
</evidence>
<accession>A0A562ZQS5</accession>
<feature type="transmembrane region" description="Helical" evidence="1">
    <location>
        <begin position="50"/>
        <end position="77"/>
    </location>
</feature>
<reference evidence="2 3" key="1">
    <citation type="submission" date="2019-07" db="EMBL/GenBank/DDBJ databases">
        <title>Caenimonas sedimenti sp. nov., isolated from activated sludge.</title>
        <authorList>
            <person name="Xu J."/>
        </authorList>
    </citation>
    <scope>NUCLEOTIDE SEQUENCE [LARGE SCALE GENOMIC DNA]</scope>
    <source>
        <strain evidence="2 3">HX-9-20</strain>
    </source>
</reference>
<dbReference type="RefSeq" id="WP_145893693.1">
    <property type="nucleotide sequence ID" value="NZ_VOBQ01000011.1"/>
</dbReference>
<dbReference type="OrthoDB" id="8821185at2"/>
<name>A0A562ZQS5_9BURK</name>
<keyword evidence="3" id="KW-1185">Reference proteome</keyword>
<gene>
    <name evidence="2" type="ORF">FN976_14185</name>
</gene>
<dbReference type="Proteomes" id="UP000318199">
    <property type="component" value="Unassembled WGS sequence"/>
</dbReference>
<protein>
    <submittedName>
        <fullName evidence="2">Uncharacterized protein</fullName>
    </submittedName>
</protein>
<sequence length="118" mass="12619">MTPCPHCRLATISDRAKARSSRETPTECAKCGGLSHVITSTGSGIPMATLLILLVGAVAGAGSGSWLWAFPAIAAAVTYNRWAWRRAELFPIFPRNAANARRANWAVTLAWIASFFAS</sequence>
<organism evidence="2 3">
    <name type="scientific">Caenimonas sedimenti</name>
    <dbReference type="NCBI Taxonomy" id="2596921"/>
    <lineage>
        <taxon>Bacteria</taxon>
        <taxon>Pseudomonadati</taxon>
        <taxon>Pseudomonadota</taxon>
        <taxon>Betaproteobacteria</taxon>
        <taxon>Burkholderiales</taxon>
        <taxon>Comamonadaceae</taxon>
        <taxon>Caenimonas</taxon>
    </lineage>
</organism>
<dbReference type="AlphaFoldDB" id="A0A562ZQS5"/>
<dbReference type="EMBL" id="VOBQ01000011">
    <property type="protein sequence ID" value="TWO70701.1"/>
    <property type="molecule type" value="Genomic_DNA"/>
</dbReference>
<keyword evidence="1" id="KW-0472">Membrane</keyword>
<evidence type="ECO:0000313" key="2">
    <source>
        <dbReference type="EMBL" id="TWO70701.1"/>
    </source>
</evidence>
<keyword evidence="1" id="KW-1133">Transmembrane helix</keyword>
<proteinExistence type="predicted"/>